<reference evidence="2" key="1">
    <citation type="submission" date="2022-01" db="EMBL/GenBank/DDBJ databases">
        <title>Novel bile acid biosynthetic pathways are enriched in the microbiome of centenarians.</title>
        <authorList>
            <person name="Sato Y."/>
            <person name="Atarashi K."/>
            <person name="Plichta R.D."/>
            <person name="Arai Y."/>
            <person name="Sasajima S."/>
            <person name="Kearney M.S."/>
            <person name="Suda W."/>
            <person name="Takeshita K."/>
            <person name="Sasaki T."/>
            <person name="Okamoto S."/>
            <person name="Skelly N.A."/>
            <person name="Okamura Y."/>
            <person name="Vlamakis H."/>
            <person name="Li Y."/>
            <person name="Tanoue T."/>
            <person name="Takei H."/>
            <person name="Nittono H."/>
            <person name="Narushima S."/>
            <person name="Irie J."/>
            <person name="Itoh H."/>
            <person name="Moriya K."/>
            <person name="Sugiura Y."/>
            <person name="Suematsu M."/>
            <person name="Moritoki N."/>
            <person name="Shibata S."/>
            <person name="Littman R.D."/>
            <person name="Fischbach A.M."/>
            <person name="Uwamino Y."/>
            <person name="Inoue T."/>
            <person name="Honda A."/>
            <person name="Hattori M."/>
            <person name="Murai T."/>
            <person name="Xavier J.R."/>
            <person name="Hirose N."/>
            <person name="Honda K."/>
        </authorList>
    </citation>
    <scope>NUCLEOTIDE SEQUENCE</scope>
    <source>
        <strain evidence="2">CE91-St55</strain>
    </source>
</reference>
<proteinExistence type="predicted"/>
<dbReference type="PROSITE" id="PS50231">
    <property type="entry name" value="RICIN_B_LECTIN"/>
    <property type="match status" value="1"/>
</dbReference>
<dbReference type="InterPro" id="IPR035992">
    <property type="entry name" value="Ricin_B-like_lectins"/>
</dbReference>
<dbReference type="InterPro" id="IPR000772">
    <property type="entry name" value="Ricin_B_lectin"/>
</dbReference>
<evidence type="ECO:0000313" key="2">
    <source>
        <dbReference type="EMBL" id="GKG99031.1"/>
    </source>
</evidence>
<dbReference type="RefSeq" id="WP_244052450.1">
    <property type="nucleotide sequence ID" value="NZ_BQNJ01000001.1"/>
</dbReference>
<comment type="caution">
    <text evidence="2">The sequence shown here is derived from an EMBL/GenBank/DDBJ whole genome shotgun (WGS) entry which is preliminary data.</text>
</comment>
<dbReference type="CDD" id="cd00161">
    <property type="entry name" value="beta-trefoil_Ricin-like"/>
    <property type="match status" value="1"/>
</dbReference>
<evidence type="ECO:0000259" key="1">
    <source>
        <dbReference type="Pfam" id="PF14200"/>
    </source>
</evidence>
<gene>
    <name evidence="2" type="ORF">CE91St55_10130</name>
</gene>
<dbReference type="AlphaFoldDB" id="A0AA37NI91"/>
<accession>A0AA37NI91</accession>
<dbReference type="Pfam" id="PF14200">
    <property type="entry name" value="RicinB_lectin_2"/>
    <property type="match status" value="1"/>
</dbReference>
<organism evidence="2 3">
    <name type="scientific">Hungatella hathewayi</name>
    <dbReference type="NCBI Taxonomy" id="154046"/>
    <lineage>
        <taxon>Bacteria</taxon>
        <taxon>Bacillati</taxon>
        <taxon>Bacillota</taxon>
        <taxon>Clostridia</taxon>
        <taxon>Lachnospirales</taxon>
        <taxon>Lachnospiraceae</taxon>
        <taxon>Hungatella</taxon>
    </lineage>
</organism>
<feature type="domain" description="Ricin B lectin" evidence="1">
    <location>
        <begin position="571"/>
        <end position="647"/>
    </location>
</feature>
<dbReference type="Proteomes" id="UP001055091">
    <property type="component" value="Unassembled WGS sequence"/>
</dbReference>
<evidence type="ECO:0000313" key="3">
    <source>
        <dbReference type="Proteomes" id="UP001055091"/>
    </source>
</evidence>
<protein>
    <recommendedName>
        <fullName evidence="1">Ricin B lectin domain-containing protein</fullName>
    </recommendedName>
</protein>
<dbReference type="SUPFAM" id="SSF50370">
    <property type="entry name" value="Ricin B-like lectins"/>
    <property type="match status" value="1"/>
</dbReference>
<sequence>MNKRNLLKTFLFVSVLIILVNTVSNLLTPKWYFSPGANEGETNRFQSFYMQPKNTLDYLVLGASHTLYSINPMQIYARTGFTGYVLGSTTQSIDLSYYWLKEACKYQLPKYVFFDISSLLYSNHDINRDPKVAASKALIYMRPSLLKLQAAFECSNESVTPLEIIFPLFQFHSRWNDLKEEDFGLLNNNYVMRGAYISFDTKMNTYKSAYNLNYPVNYEYIESDNKVSFYETTVSSKAIEYFEKMLFLCKEKGITLIPIKCPTLNWDINKTNTISSYLEKYNMSFINISSGDNVGIDWKTDTCDSGNHTNYYGSTKVSKYIADYLSDLKTLNDHRRESIYSSWDADLKVYQIWEQKQLLSETQKIINYFHALNKHKKDICVIISVKDEACDNWDSDFQIMTEKLGLKSDFYDNSQNSYIAVLDGGTPIFEKWESAPMTFNTKLKIDSGHDISLLVKSGGYTYGDTSSIKVNGTEYSLNTRGFNIVAIDKQTGKVLSSSVIDTHDREPSLSFDSSFKENYLYDDYIRGSKPIADGIYLMTSAMNDDYLFDISGDPNESGANLVLWNATGDIQQQFEIQYVDDGLYTIKNLYSNKYLTVDCNGNSERTKVIQENYTGLSTQKWYIIENSNSSLIIMSHYNKLMMSVSGSVQEPVFNIQLSKKLNEPWQQFSIQKID</sequence>
<dbReference type="Gene3D" id="2.80.10.50">
    <property type="match status" value="1"/>
</dbReference>
<dbReference type="EMBL" id="BQNJ01000001">
    <property type="protein sequence ID" value="GKG99031.1"/>
    <property type="molecule type" value="Genomic_DNA"/>
</dbReference>
<name>A0AA37NI91_9FIRM</name>